<sequence>MIWALDQIDQDSSIGGSMTPEEMEEAEAIYQDEAAKGVCYTTMCDDKCRTGDHEAAQMRGQPGLLSTMSRCPKDQVRRLYCSKRRTMGTCKCRGFRGLELSCTGGCADGETEFKDEAADLALEAAETLALEIAAKDFCRVAIMAATLPLRLIPFVGWIASIALQVAMPALGVAKAGKSFKGKDYEVKPLTSKADRPATKSPTKASEKPKTCKTKRLAARAFRNLKSYGTPECNGERAKQACYNYSSVIARRRDLQSLTCPSNKALRAPRPIVGVWNDQHHTSWSSGWLQQADLECERDEYPGGVWIRLIPATDNSRAAWLFGGCPEHEQERLVGERSITTKVMETINDIQFTRMGNMPPDFGITTNPCWPKTLVDDPGFALLTNDSWYRQGNNRGAFIQFYDDEPGPQFTNGKVNHFPGRRALDELDHGKRSPAELVIREGNSTRRPTHCQREMEELGYASLPVIRETATSPATAEAVATPSITGSFPEASIEVPASLSYALEVAAEISDAARSIITPAPGHNPTI</sequence>
<gene>
    <name evidence="2" type="ORF">LY79DRAFT_595175</name>
</gene>
<evidence type="ECO:0000313" key="2">
    <source>
        <dbReference type="EMBL" id="KAK1565968.1"/>
    </source>
</evidence>
<dbReference type="AlphaFoldDB" id="A0AAD8UX27"/>
<dbReference type="EMBL" id="JAHLJV010000174">
    <property type="protein sequence ID" value="KAK1565968.1"/>
    <property type="molecule type" value="Genomic_DNA"/>
</dbReference>
<comment type="caution">
    <text evidence="2">The sequence shown here is derived from an EMBL/GenBank/DDBJ whole genome shotgun (WGS) entry which is preliminary data.</text>
</comment>
<reference evidence="2" key="1">
    <citation type="submission" date="2021-06" db="EMBL/GenBank/DDBJ databases">
        <title>Comparative genomics, transcriptomics and evolutionary studies reveal genomic signatures of adaptation to plant cell wall in hemibiotrophic fungi.</title>
        <authorList>
            <consortium name="DOE Joint Genome Institute"/>
            <person name="Baroncelli R."/>
            <person name="Diaz J.F."/>
            <person name="Benocci T."/>
            <person name="Peng M."/>
            <person name="Battaglia E."/>
            <person name="Haridas S."/>
            <person name="Andreopoulos W."/>
            <person name="Labutti K."/>
            <person name="Pangilinan J."/>
            <person name="Floch G.L."/>
            <person name="Makela M.R."/>
            <person name="Henrissat B."/>
            <person name="Grigoriev I.V."/>
            <person name="Crouch J.A."/>
            <person name="De Vries R.P."/>
            <person name="Sukno S.A."/>
            <person name="Thon M.R."/>
        </authorList>
    </citation>
    <scope>NUCLEOTIDE SEQUENCE</scope>
    <source>
        <strain evidence="2">CBS 125086</strain>
    </source>
</reference>
<protein>
    <submittedName>
        <fullName evidence="2">Uncharacterized protein</fullName>
    </submittedName>
</protein>
<name>A0AAD8UX27_9PEZI</name>
<organism evidence="2 3">
    <name type="scientific">Colletotrichum navitas</name>
    <dbReference type="NCBI Taxonomy" id="681940"/>
    <lineage>
        <taxon>Eukaryota</taxon>
        <taxon>Fungi</taxon>
        <taxon>Dikarya</taxon>
        <taxon>Ascomycota</taxon>
        <taxon>Pezizomycotina</taxon>
        <taxon>Sordariomycetes</taxon>
        <taxon>Hypocreomycetidae</taxon>
        <taxon>Glomerellales</taxon>
        <taxon>Glomerellaceae</taxon>
        <taxon>Colletotrichum</taxon>
        <taxon>Colletotrichum graminicola species complex</taxon>
    </lineage>
</organism>
<feature type="region of interest" description="Disordered" evidence="1">
    <location>
        <begin position="190"/>
        <end position="209"/>
    </location>
</feature>
<dbReference type="RefSeq" id="XP_060407211.1">
    <property type="nucleotide sequence ID" value="XM_060561754.1"/>
</dbReference>
<evidence type="ECO:0000256" key="1">
    <source>
        <dbReference type="SAM" id="MobiDB-lite"/>
    </source>
</evidence>
<dbReference type="Proteomes" id="UP001230504">
    <property type="component" value="Unassembled WGS sequence"/>
</dbReference>
<proteinExistence type="predicted"/>
<keyword evidence="3" id="KW-1185">Reference proteome</keyword>
<evidence type="ECO:0000313" key="3">
    <source>
        <dbReference type="Proteomes" id="UP001230504"/>
    </source>
</evidence>
<dbReference type="GeneID" id="85445994"/>
<accession>A0AAD8UX27</accession>